<dbReference type="InterPro" id="IPR016186">
    <property type="entry name" value="C-type_lectin-like/link_sf"/>
</dbReference>
<protein>
    <recommendedName>
        <fullName evidence="8">C-type lectin domain-containing protein</fullName>
    </recommendedName>
</protein>
<comment type="caution">
    <text evidence="9">The sequence shown here is derived from an EMBL/GenBank/DDBJ whole genome shotgun (WGS) entry which is preliminary data.</text>
</comment>
<evidence type="ECO:0000259" key="8">
    <source>
        <dbReference type="PROSITE" id="PS50041"/>
    </source>
</evidence>
<evidence type="ECO:0000313" key="9">
    <source>
        <dbReference type="EMBL" id="VTJ62969.1"/>
    </source>
</evidence>
<evidence type="ECO:0000256" key="2">
    <source>
        <dbReference type="ARBA" id="ARBA00022692"/>
    </source>
</evidence>
<evidence type="ECO:0000256" key="4">
    <source>
        <dbReference type="ARBA" id="ARBA00022968"/>
    </source>
</evidence>
<name>A0A5E4B2H7_MARMO</name>
<dbReference type="SUPFAM" id="SSF56436">
    <property type="entry name" value="C-type lectin-like"/>
    <property type="match status" value="1"/>
</dbReference>
<dbReference type="PANTHER" id="PTHR45710:SF31">
    <property type="entry name" value="EARLY ACTIVATION ANTIGEN CD69"/>
    <property type="match status" value="1"/>
</dbReference>
<keyword evidence="5 7" id="KW-1133">Transmembrane helix</keyword>
<dbReference type="InterPro" id="IPR050828">
    <property type="entry name" value="C-type_lectin/matrix_domain"/>
</dbReference>
<dbReference type="InterPro" id="IPR016187">
    <property type="entry name" value="CTDL_fold"/>
</dbReference>
<dbReference type="Pfam" id="PF00059">
    <property type="entry name" value="Lectin_C"/>
    <property type="match status" value="1"/>
</dbReference>
<keyword evidence="6 7" id="KW-0472">Membrane</keyword>
<dbReference type="PANTHER" id="PTHR45710">
    <property type="entry name" value="C-TYPE LECTIN DOMAIN-CONTAINING PROTEIN 180"/>
    <property type="match status" value="1"/>
</dbReference>
<evidence type="ECO:0000256" key="1">
    <source>
        <dbReference type="ARBA" id="ARBA00004401"/>
    </source>
</evidence>
<dbReference type="AlphaFoldDB" id="A0A5E4B2H7"/>
<keyword evidence="3" id="KW-0430">Lectin</keyword>
<dbReference type="SMART" id="SM00034">
    <property type="entry name" value="CLECT"/>
    <property type="match status" value="1"/>
</dbReference>
<dbReference type="InterPro" id="IPR033992">
    <property type="entry name" value="NKR-like_CTLD"/>
</dbReference>
<evidence type="ECO:0000256" key="7">
    <source>
        <dbReference type="SAM" id="Phobius"/>
    </source>
</evidence>
<evidence type="ECO:0000256" key="3">
    <source>
        <dbReference type="ARBA" id="ARBA00022734"/>
    </source>
</evidence>
<dbReference type="CDD" id="cd03593">
    <property type="entry name" value="CLECT_NK_receptors_like"/>
    <property type="match status" value="1"/>
</dbReference>
<dbReference type="GO" id="GO:0005886">
    <property type="term" value="C:plasma membrane"/>
    <property type="evidence" value="ECO:0007669"/>
    <property type="project" value="UniProtKB-SubCell"/>
</dbReference>
<dbReference type="PROSITE" id="PS50041">
    <property type="entry name" value="C_TYPE_LECTIN_2"/>
    <property type="match status" value="1"/>
</dbReference>
<dbReference type="GO" id="GO:0030246">
    <property type="term" value="F:carbohydrate binding"/>
    <property type="evidence" value="ECO:0007669"/>
    <property type="project" value="UniProtKB-KW"/>
</dbReference>
<feature type="domain" description="C-type lectin" evidence="8">
    <location>
        <begin position="92"/>
        <end position="194"/>
    </location>
</feature>
<keyword evidence="2 7" id="KW-0812">Transmembrane</keyword>
<gene>
    <name evidence="9" type="ORF">MONAX_5E028713</name>
</gene>
<dbReference type="Proteomes" id="UP000335636">
    <property type="component" value="Unassembled WGS sequence"/>
</dbReference>
<feature type="transmembrane region" description="Helical" evidence="7">
    <location>
        <begin position="39"/>
        <end position="63"/>
    </location>
</feature>
<organism evidence="9 10">
    <name type="scientific">Marmota monax</name>
    <name type="common">Woodchuck</name>
    <dbReference type="NCBI Taxonomy" id="9995"/>
    <lineage>
        <taxon>Eukaryota</taxon>
        <taxon>Metazoa</taxon>
        <taxon>Chordata</taxon>
        <taxon>Craniata</taxon>
        <taxon>Vertebrata</taxon>
        <taxon>Euteleostomi</taxon>
        <taxon>Mammalia</taxon>
        <taxon>Eutheria</taxon>
        <taxon>Euarchontoglires</taxon>
        <taxon>Glires</taxon>
        <taxon>Rodentia</taxon>
        <taxon>Sciuromorpha</taxon>
        <taxon>Sciuridae</taxon>
        <taxon>Xerinae</taxon>
        <taxon>Marmotini</taxon>
        <taxon>Marmota</taxon>
    </lineage>
</organism>
<dbReference type="InterPro" id="IPR001304">
    <property type="entry name" value="C-type_lectin-like"/>
</dbReference>
<dbReference type="EMBL" id="CABDUW010000215">
    <property type="protein sequence ID" value="VTJ62969.1"/>
    <property type="molecule type" value="Genomic_DNA"/>
</dbReference>
<evidence type="ECO:0000256" key="6">
    <source>
        <dbReference type="ARBA" id="ARBA00023136"/>
    </source>
</evidence>
<reference evidence="9" key="1">
    <citation type="submission" date="2019-04" db="EMBL/GenBank/DDBJ databases">
        <authorList>
            <person name="Alioto T."/>
            <person name="Alioto T."/>
        </authorList>
    </citation>
    <scope>NUCLEOTIDE SEQUENCE [LARGE SCALE GENOMIC DNA]</scope>
</reference>
<accession>A0A5E4B2H7</accession>
<keyword evidence="10" id="KW-1185">Reference proteome</keyword>
<keyword evidence="4" id="KW-0735">Signal-anchor</keyword>
<evidence type="ECO:0000256" key="5">
    <source>
        <dbReference type="ARBA" id="ARBA00022989"/>
    </source>
</evidence>
<comment type="subcellular location">
    <subcellularLocation>
        <location evidence="1">Cell membrane</location>
        <topology evidence="1">Single-pass type II membrane protein</topology>
    </subcellularLocation>
</comment>
<proteinExistence type="predicted"/>
<sequence>MNSEDCSITEKSSLNLEKGQKRNATSLHYETHHEGSLQVPIPCAVMNVVFITILIIALVALSVGQYNCPGQYKFPVPSDTHNSSCSEEWVVYQRKCYFISTTTKSWILAKNSCSKDGATLAVIESEKDMNFLKRYVGGAEHWIGLNNEDGQKWKWSDGRVHNWFNLTGSEKCAFLNSTDISSAECERNLPWVCSKPFR</sequence>
<evidence type="ECO:0000313" key="10">
    <source>
        <dbReference type="Proteomes" id="UP000335636"/>
    </source>
</evidence>
<dbReference type="Gene3D" id="3.10.100.10">
    <property type="entry name" value="Mannose-Binding Protein A, subunit A"/>
    <property type="match status" value="1"/>
</dbReference>